<dbReference type="SUPFAM" id="SSF88659">
    <property type="entry name" value="Sigma3 and sigma4 domains of RNA polymerase sigma factors"/>
    <property type="match status" value="1"/>
</dbReference>
<comment type="caution">
    <text evidence="7">The sequence shown here is derived from an EMBL/GenBank/DDBJ whole genome shotgun (WGS) entry which is preliminary data.</text>
</comment>
<dbReference type="Pfam" id="PF04542">
    <property type="entry name" value="Sigma70_r2"/>
    <property type="match status" value="1"/>
</dbReference>
<evidence type="ECO:0000256" key="4">
    <source>
        <dbReference type="ARBA" id="ARBA00023163"/>
    </source>
</evidence>
<dbReference type="NCBIfam" id="TIGR02937">
    <property type="entry name" value="sigma70-ECF"/>
    <property type="match status" value="1"/>
</dbReference>
<dbReference type="InterPro" id="IPR013325">
    <property type="entry name" value="RNA_pol_sigma_r2"/>
</dbReference>
<dbReference type="Gene3D" id="1.10.1740.10">
    <property type="match status" value="1"/>
</dbReference>
<evidence type="ECO:0000259" key="6">
    <source>
        <dbReference type="Pfam" id="PF08281"/>
    </source>
</evidence>
<evidence type="ECO:0000313" key="8">
    <source>
        <dbReference type="Proteomes" id="UP000317122"/>
    </source>
</evidence>
<sequence length="178" mass="20202">MPIVRSRFEERFLPYHDRLFGYGVALSGDRDRAADLLHECVIRAMAARNPPESEAAFRSWLFAILRNIWIDQTRASRRRAEYEARHPEGLVQEPVLLESVVVNAFAVRKAFEHLSQQHREVLALVDISGFSYEETGSILSIPKGTVMSRVSRARRALASLLSDTNVVAIPSNRTAERK</sequence>
<dbReference type="InterPro" id="IPR013249">
    <property type="entry name" value="RNA_pol_sigma70_r4_t2"/>
</dbReference>
<dbReference type="CDD" id="cd06171">
    <property type="entry name" value="Sigma70_r4"/>
    <property type="match status" value="1"/>
</dbReference>
<name>A0A562MH80_9HYPH</name>
<evidence type="ECO:0000256" key="1">
    <source>
        <dbReference type="ARBA" id="ARBA00010641"/>
    </source>
</evidence>
<feature type="domain" description="RNA polymerase sigma-70 region 2" evidence="5">
    <location>
        <begin position="15"/>
        <end position="79"/>
    </location>
</feature>
<accession>A0A562MH80</accession>
<evidence type="ECO:0000256" key="3">
    <source>
        <dbReference type="ARBA" id="ARBA00023082"/>
    </source>
</evidence>
<feature type="domain" description="RNA polymerase sigma factor 70 region 4 type 2" evidence="6">
    <location>
        <begin position="106"/>
        <end position="157"/>
    </location>
</feature>
<evidence type="ECO:0000259" key="5">
    <source>
        <dbReference type="Pfam" id="PF04542"/>
    </source>
</evidence>
<evidence type="ECO:0000313" key="7">
    <source>
        <dbReference type="EMBL" id="TWI19249.1"/>
    </source>
</evidence>
<evidence type="ECO:0000256" key="2">
    <source>
        <dbReference type="ARBA" id="ARBA00023015"/>
    </source>
</evidence>
<reference evidence="7 8" key="1">
    <citation type="journal article" date="2015" name="Stand. Genomic Sci.">
        <title>Genomic Encyclopedia of Bacterial and Archaeal Type Strains, Phase III: the genomes of soil and plant-associated and newly described type strains.</title>
        <authorList>
            <person name="Whitman W.B."/>
            <person name="Woyke T."/>
            <person name="Klenk H.P."/>
            <person name="Zhou Y."/>
            <person name="Lilburn T.G."/>
            <person name="Beck B.J."/>
            <person name="De Vos P."/>
            <person name="Vandamme P."/>
            <person name="Eisen J.A."/>
            <person name="Garrity G."/>
            <person name="Hugenholtz P."/>
            <person name="Kyrpides N.C."/>
        </authorList>
    </citation>
    <scope>NUCLEOTIDE SEQUENCE [LARGE SCALE GENOMIC DNA]</scope>
    <source>
        <strain evidence="7 8">CGMCC 1.2546</strain>
    </source>
</reference>
<protein>
    <submittedName>
        <fullName evidence="7">RNA polymerase sigma-70 factor (ECF subfamily)</fullName>
    </submittedName>
</protein>
<keyword evidence="8" id="KW-1185">Reference proteome</keyword>
<keyword evidence="2" id="KW-0805">Transcription regulation</keyword>
<dbReference type="Proteomes" id="UP000317122">
    <property type="component" value="Unassembled WGS sequence"/>
</dbReference>
<dbReference type="InterPro" id="IPR036388">
    <property type="entry name" value="WH-like_DNA-bd_sf"/>
</dbReference>
<dbReference type="AlphaFoldDB" id="A0A562MH80"/>
<dbReference type="InterPro" id="IPR013324">
    <property type="entry name" value="RNA_pol_sigma_r3/r4-like"/>
</dbReference>
<gene>
    <name evidence="7" type="ORF">IQ26_07167</name>
</gene>
<proteinExistence type="inferred from homology"/>
<dbReference type="InterPro" id="IPR014284">
    <property type="entry name" value="RNA_pol_sigma-70_dom"/>
</dbReference>
<dbReference type="InterPro" id="IPR007627">
    <property type="entry name" value="RNA_pol_sigma70_r2"/>
</dbReference>
<dbReference type="EMBL" id="VLKT01000085">
    <property type="protein sequence ID" value="TWI19249.1"/>
    <property type="molecule type" value="Genomic_DNA"/>
</dbReference>
<dbReference type="GO" id="GO:0006352">
    <property type="term" value="P:DNA-templated transcription initiation"/>
    <property type="evidence" value="ECO:0007669"/>
    <property type="project" value="InterPro"/>
</dbReference>
<dbReference type="PANTHER" id="PTHR43133">
    <property type="entry name" value="RNA POLYMERASE ECF-TYPE SIGMA FACTO"/>
    <property type="match status" value="1"/>
</dbReference>
<dbReference type="PANTHER" id="PTHR43133:SF25">
    <property type="entry name" value="RNA POLYMERASE SIGMA FACTOR RFAY-RELATED"/>
    <property type="match status" value="1"/>
</dbReference>
<organism evidence="7 8">
    <name type="scientific">Mesorhizobium tianshanense</name>
    <dbReference type="NCBI Taxonomy" id="39844"/>
    <lineage>
        <taxon>Bacteria</taxon>
        <taxon>Pseudomonadati</taxon>
        <taxon>Pseudomonadota</taxon>
        <taxon>Alphaproteobacteria</taxon>
        <taxon>Hyphomicrobiales</taxon>
        <taxon>Phyllobacteriaceae</taxon>
        <taxon>Mesorhizobium</taxon>
    </lineage>
</organism>
<dbReference type="Gene3D" id="1.10.10.10">
    <property type="entry name" value="Winged helix-like DNA-binding domain superfamily/Winged helix DNA-binding domain"/>
    <property type="match status" value="1"/>
</dbReference>
<dbReference type="Pfam" id="PF08281">
    <property type="entry name" value="Sigma70_r4_2"/>
    <property type="match status" value="1"/>
</dbReference>
<comment type="similarity">
    <text evidence="1">Belongs to the sigma-70 factor family. ECF subfamily.</text>
</comment>
<dbReference type="OrthoDB" id="9797134at2"/>
<dbReference type="GO" id="GO:0003677">
    <property type="term" value="F:DNA binding"/>
    <property type="evidence" value="ECO:0007669"/>
    <property type="project" value="InterPro"/>
</dbReference>
<keyword evidence="4" id="KW-0804">Transcription</keyword>
<keyword evidence="3" id="KW-0731">Sigma factor</keyword>
<dbReference type="GO" id="GO:0016987">
    <property type="term" value="F:sigma factor activity"/>
    <property type="evidence" value="ECO:0007669"/>
    <property type="project" value="UniProtKB-KW"/>
</dbReference>
<dbReference type="SUPFAM" id="SSF88946">
    <property type="entry name" value="Sigma2 domain of RNA polymerase sigma factors"/>
    <property type="match status" value="1"/>
</dbReference>
<dbReference type="RefSeq" id="WP_145723121.1">
    <property type="nucleotide sequence ID" value="NZ_BSPF01000130.1"/>
</dbReference>
<dbReference type="InterPro" id="IPR039425">
    <property type="entry name" value="RNA_pol_sigma-70-like"/>
</dbReference>